<evidence type="ECO:0000313" key="3">
    <source>
        <dbReference type="Proteomes" id="UP001529338"/>
    </source>
</evidence>
<feature type="compositionally biased region" description="Basic and acidic residues" evidence="1">
    <location>
        <begin position="180"/>
        <end position="189"/>
    </location>
</feature>
<proteinExistence type="predicted"/>
<protein>
    <submittedName>
        <fullName evidence="2">Uncharacterized protein</fullName>
    </submittedName>
</protein>
<dbReference type="EMBL" id="JAUCGQ010000002">
    <property type="protein sequence ID" value="MDM7855870.1"/>
    <property type="molecule type" value="Genomic_DNA"/>
</dbReference>
<gene>
    <name evidence="2" type="ORF">QRT04_13095</name>
</gene>
<feature type="compositionally biased region" description="Pro residues" evidence="1">
    <location>
        <begin position="164"/>
        <end position="173"/>
    </location>
</feature>
<keyword evidence="3" id="KW-1185">Reference proteome</keyword>
<comment type="caution">
    <text evidence="2">The sequence shown here is derived from an EMBL/GenBank/DDBJ whole genome shotgun (WGS) entry which is preliminary data.</text>
</comment>
<feature type="region of interest" description="Disordered" evidence="1">
    <location>
        <begin position="158"/>
        <end position="200"/>
    </location>
</feature>
<evidence type="ECO:0000256" key="1">
    <source>
        <dbReference type="SAM" id="MobiDB-lite"/>
    </source>
</evidence>
<reference evidence="2 3" key="1">
    <citation type="submission" date="2023-06" db="EMBL/GenBank/DDBJ databases">
        <title>Cellulomonas sp. MW4 Whole genome sequence.</title>
        <authorList>
            <person name="Park S."/>
        </authorList>
    </citation>
    <scope>NUCLEOTIDE SEQUENCE [LARGE SCALE GENOMIC DNA]</scope>
    <source>
        <strain evidence="2 3">MW4</strain>
    </source>
</reference>
<accession>A0ABT7SI72</accession>
<feature type="compositionally biased region" description="Basic residues" evidence="1">
    <location>
        <begin position="190"/>
        <end position="200"/>
    </location>
</feature>
<dbReference type="RefSeq" id="WP_289455901.1">
    <property type="nucleotide sequence ID" value="NZ_JAUCGQ010000002.1"/>
</dbReference>
<sequence length="200" mass="20951">MDPLPPLLTRPEALLADVAPDVLAETSPSTVETTVRQALDTGVPARIPLTGQRALVLAVGLGKARELMAADPSAVAVDLAASGTPAEPDPDRPVARLTLLDGATLGDTVRVVAGVRSTLAVAGGAAVEVVVDALTITAGSLRSPGQYGSSITLRWRTIGTAPDDGPPPAPGDPSLPRFTVWHERTEKERRTRHGRSWRRR</sequence>
<evidence type="ECO:0000313" key="2">
    <source>
        <dbReference type="EMBL" id="MDM7855870.1"/>
    </source>
</evidence>
<name>A0ABT7SI72_9CELL</name>
<organism evidence="2 3">
    <name type="scientific">Cellulomonas alba</name>
    <dbReference type="NCBI Taxonomy" id="3053467"/>
    <lineage>
        <taxon>Bacteria</taxon>
        <taxon>Bacillati</taxon>
        <taxon>Actinomycetota</taxon>
        <taxon>Actinomycetes</taxon>
        <taxon>Micrococcales</taxon>
        <taxon>Cellulomonadaceae</taxon>
        <taxon>Cellulomonas</taxon>
    </lineage>
</organism>
<dbReference type="Proteomes" id="UP001529338">
    <property type="component" value="Unassembled WGS sequence"/>
</dbReference>